<comment type="cofactor">
    <cofactor evidence="2">
        <name>Mg(2+)</name>
        <dbReference type="ChEBI" id="CHEBI:18420"/>
    </cofactor>
</comment>
<dbReference type="PANTHER" id="PTHR24346">
    <property type="entry name" value="MAP/MICROTUBULE AFFINITY-REGULATING KINASE"/>
    <property type="match status" value="1"/>
</dbReference>
<evidence type="ECO:0000256" key="9">
    <source>
        <dbReference type="ARBA" id="ARBA00022777"/>
    </source>
</evidence>
<feature type="compositionally biased region" description="Basic residues" evidence="16">
    <location>
        <begin position="45"/>
        <end position="55"/>
    </location>
</feature>
<evidence type="ECO:0000259" key="17">
    <source>
        <dbReference type="PROSITE" id="PS50011"/>
    </source>
</evidence>
<dbReference type="Gene3D" id="3.30.200.20">
    <property type="entry name" value="Phosphorylase Kinase, domain 1"/>
    <property type="match status" value="1"/>
</dbReference>
<dbReference type="GO" id="GO:0004674">
    <property type="term" value="F:protein serine/threonine kinase activity"/>
    <property type="evidence" value="ECO:0007669"/>
    <property type="project" value="UniProtKB-KW"/>
</dbReference>
<dbReference type="Pfam" id="PF00069">
    <property type="entry name" value="Pkinase"/>
    <property type="match status" value="1"/>
</dbReference>
<evidence type="ECO:0000256" key="15">
    <source>
        <dbReference type="PROSITE-ProRule" id="PRU10141"/>
    </source>
</evidence>
<evidence type="ECO:0000256" key="6">
    <source>
        <dbReference type="ARBA" id="ARBA00022679"/>
    </source>
</evidence>
<dbReference type="InterPro" id="IPR011009">
    <property type="entry name" value="Kinase-like_dom_sf"/>
</dbReference>
<dbReference type="EC" id="2.7.11.1" evidence="4"/>
<keyword evidence="5" id="KW-0723">Serine/threonine-protein kinase</keyword>
<evidence type="ECO:0000256" key="11">
    <source>
        <dbReference type="ARBA" id="ARBA00022842"/>
    </source>
</evidence>
<comment type="catalytic activity">
    <reaction evidence="14">
        <text>L-seryl-[protein] + ATP = O-phospho-L-seryl-[protein] + ADP + H(+)</text>
        <dbReference type="Rhea" id="RHEA:17989"/>
        <dbReference type="Rhea" id="RHEA-COMP:9863"/>
        <dbReference type="Rhea" id="RHEA-COMP:11604"/>
        <dbReference type="ChEBI" id="CHEBI:15378"/>
        <dbReference type="ChEBI" id="CHEBI:29999"/>
        <dbReference type="ChEBI" id="CHEBI:30616"/>
        <dbReference type="ChEBI" id="CHEBI:83421"/>
        <dbReference type="ChEBI" id="CHEBI:456216"/>
        <dbReference type="EC" id="2.7.11.1"/>
    </reaction>
</comment>
<comment type="catalytic activity">
    <reaction evidence="13">
        <text>L-threonyl-[protein] + ATP = O-phospho-L-threonyl-[protein] + ADP + H(+)</text>
        <dbReference type="Rhea" id="RHEA:46608"/>
        <dbReference type="Rhea" id="RHEA-COMP:11060"/>
        <dbReference type="Rhea" id="RHEA-COMP:11605"/>
        <dbReference type="ChEBI" id="CHEBI:15378"/>
        <dbReference type="ChEBI" id="CHEBI:30013"/>
        <dbReference type="ChEBI" id="CHEBI:30616"/>
        <dbReference type="ChEBI" id="CHEBI:61977"/>
        <dbReference type="ChEBI" id="CHEBI:456216"/>
        <dbReference type="EC" id="2.7.11.1"/>
    </reaction>
</comment>
<dbReference type="PANTHER" id="PTHR24346:SF94">
    <property type="entry name" value="NON-SPECIFIC SERINE_THREONINE PROTEIN KINASE"/>
    <property type="match status" value="1"/>
</dbReference>
<dbReference type="InterPro" id="IPR000719">
    <property type="entry name" value="Prot_kinase_dom"/>
</dbReference>
<reference evidence="18" key="1">
    <citation type="journal article" date="2013" name="Genetics">
        <title>The draft genome and transcriptome of Panagrellus redivivus are shaped by the harsh demands of a free-living lifestyle.</title>
        <authorList>
            <person name="Srinivasan J."/>
            <person name="Dillman A.R."/>
            <person name="Macchietto M.G."/>
            <person name="Heikkinen L."/>
            <person name="Lakso M."/>
            <person name="Fracchia K.M."/>
            <person name="Antoshechkin I."/>
            <person name="Mortazavi A."/>
            <person name="Wong G."/>
            <person name="Sternberg P.W."/>
        </authorList>
    </citation>
    <scope>NUCLEOTIDE SEQUENCE [LARGE SCALE GENOMIC DNA]</scope>
    <source>
        <strain evidence="18">MT8872</strain>
    </source>
</reference>
<evidence type="ECO:0000256" key="4">
    <source>
        <dbReference type="ARBA" id="ARBA00012513"/>
    </source>
</evidence>
<keyword evidence="12" id="KW-0464">Manganese</keyword>
<reference evidence="19" key="2">
    <citation type="submission" date="2020-10" db="UniProtKB">
        <authorList>
            <consortium name="WormBaseParasite"/>
        </authorList>
    </citation>
    <scope>IDENTIFICATION</scope>
</reference>
<evidence type="ECO:0000256" key="1">
    <source>
        <dbReference type="ARBA" id="ARBA00001936"/>
    </source>
</evidence>
<keyword evidence="7" id="KW-0479">Metal-binding</keyword>
<keyword evidence="8 15" id="KW-0547">Nucleotide-binding</keyword>
<dbReference type="PROSITE" id="PS00108">
    <property type="entry name" value="PROTEIN_KINASE_ST"/>
    <property type="match status" value="1"/>
</dbReference>
<evidence type="ECO:0000256" key="14">
    <source>
        <dbReference type="ARBA" id="ARBA00048679"/>
    </source>
</evidence>
<evidence type="ECO:0000256" key="10">
    <source>
        <dbReference type="ARBA" id="ARBA00022840"/>
    </source>
</evidence>
<keyword evidence="18" id="KW-1185">Reference proteome</keyword>
<keyword evidence="10 15" id="KW-0067">ATP-binding</keyword>
<dbReference type="SMART" id="SM00220">
    <property type="entry name" value="S_TKc"/>
    <property type="match status" value="1"/>
</dbReference>
<evidence type="ECO:0000313" key="19">
    <source>
        <dbReference type="WBParaSite" id="Pan_g10620.t1"/>
    </source>
</evidence>
<dbReference type="GO" id="GO:0005737">
    <property type="term" value="C:cytoplasm"/>
    <property type="evidence" value="ECO:0007669"/>
    <property type="project" value="TreeGrafter"/>
</dbReference>
<dbReference type="PROSITE" id="PS50011">
    <property type="entry name" value="PROTEIN_KINASE_DOM"/>
    <property type="match status" value="1"/>
</dbReference>
<dbReference type="AlphaFoldDB" id="A0A7E4UMU1"/>
<dbReference type="Proteomes" id="UP000492821">
    <property type="component" value="Unassembled WGS sequence"/>
</dbReference>
<evidence type="ECO:0000256" key="3">
    <source>
        <dbReference type="ARBA" id="ARBA00009985"/>
    </source>
</evidence>
<dbReference type="InterPro" id="IPR017441">
    <property type="entry name" value="Protein_kinase_ATP_BS"/>
</dbReference>
<keyword evidence="11" id="KW-0460">Magnesium</keyword>
<evidence type="ECO:0000256" key="12">
    <source>
        <dbReference type="ARBA" id="ARBA00023211"/>
    </source>
</evidence>
<keyword evidence="9" id="KW-0418">Kinase</keyword>
<accession>A0A7E4UMU1</accession>
<evidence type="ECO:0000256" key="7">
    <source>
        <dbReference type="ARBA" id="ARBA00022723"/>
    </source>
</evidence>
<evidence type="ECO:0000313" key="18">
    <source>
        <dbReference type="Proteomes" id="UP000492821"/>
    </source>
</evidence>
<dbReference type="GO" id="GO:0035556">
    <property type="term" value="P:intracellular signal transduction"/>
    <property type="evidence" value="ECO:0007669"/>
    <property type="project" value="TreeGrafter"/>
</dbReference>
<feature type="binding site" evidence="15">
    <location>
        <position position="189"/>
    </location>
    <ligand>
        <name>ATP</name>
        <dbReference type="ChEBI" id="CHEBI:30616"/>
    </ligand>
</feature>
<organism evidence="18 19">
    <name type="scientific">Panagrellus redivivus</name>
    <name type="common">Microworm</name>
    <dbReference type="NCBI Taxonomy" id="6233"/>
    <lineage>
        <taxon>Eukaryota</taxon>
        <taxon>Metazoa</taxon>
        <taxon>Ecdysozoa</taxon>
        <taxon>Nematoda</taxon>
        <taxon>Chromadorea</taxon>
        <taxon>Rhabditida</taxon>
        <taxon>Tylenchina</taxon>
        <taxon>Panagrolaimomorpha</taxon>
        <taxon>Panagrolaimoidea</taxon>
        <taxon>Panagrolaimidae</taxon>
        <taxon>Panagrellus</taxon>
    </lineage>
</organism>
<evidence type="ECO:0000256" key="16">
    <source>
        <dbReference type="SAM" id="MobiDB-lite"/>
    </source>
</evidence>
<dbReference type="FunFam" id="1.10.510.10:FF:000571">
    <property type="entry name" value="Maternal embryonic leucine zipper kinase"/>
    <property type="match status" value="1"/>
</dbReference>
<dbReference type="InterPro" id="IPR008271">
    <property type="entry name" value="Ser/Thr_kinase_AS"/>
</dbReference>
<comment type="similarity">
    <text evidence="3">Belongs to the protein kinase superfamily. CAMK Ser/Thr protein kinase family. LKB1 subfamily.</text>
</comment>
<proteinExistence type="inferred from homology"/>
<feature type="compositionally biased region" description="Low complexity" evidence="16">
    <location>
        <begin position="534"/>
        <end position="546"/>
    </location>
</feature>
<evidence type="ECO:0000256" key="13">
    <source>
        <dbReference type="ARBA" id="ARBA00047899"/>
    </source>
</evidence>
<protein>
    <recommendedName>
        <fullName evidence="4">non-specific serine/threonine protein kinase</fullName>
        <ecNumber evidence="4">2.7.11.1</ecNumber>
    </recommendedName>
</protein>
<comment type="cofactor">
    <cofactor evidence="1">
        <name>Mn(2+)</name>
        <dbReference type="ChEBI" id="CHEBI:29035"/>
    </cofactor>
</comment>
<dbReference type="PROSITE" id="PS00107">
    <property type="entry name" value="PROTEIN_KINASE_ATP"/>
    <property type="match status" value="1"/>
</dbReference>
<evidence type="ECO:0000256" key="5">
    <source>
        <dbReference type="ARBA" id="ARBA00022527"/>
    </source>
</evidence>
<keyword evidence="6" id="KW-0808">Transferase</keyword>
<evidence type="ECO:0000256" key="8">
    <source>
        <dbReference type="ARBA" id="ARBA00022741"/>
    </source>
</evidence>
<feature type="domain" description="Protein kinase" evidence="17">
    <location>
        <begin position="151"/>
        <end position="419"/>
    </location>
</feature>
<feature type="region of interest" description="Disordered" evidence="16">
    <location>
        <begin position="33"/>
        <end position="66"/>
    </location>
</feature>
<dbReference type="GO" id="GO:0005524">
    <property type="term" value="F:ATP binding"/>
    <property type="evidence" value="ECO:0007669"/>
    <property type="project" value="UniProtKB-UniRule"/>
</dbReference>
<sequence>MSIGQAGDGDGQLFVQVPAAMRGRIELVHPPADNLSLSSAWPPTPKRRSSQKHSRTMATSSGGENHRVRTATFHVPPQDDEDLPFESMDRAPGRRFLSMSAGDHNRDAVFQQLTLDTLNQAFNNDLQIFQGIDEDVQEIWADKPPKIISGYLFGRELGNGSYGKVKEVFHCDRQTKHAIKIIKDKRVCKIPNGIANVQREFGVLQGLSHPNVIRLIDSFRLEDRGKLYLVFELCVTSIQDILDSIGDSAPEAASRFTEPQARFYFAQLVAGLGYLHGRGIIHKDIKPQNLLVTADNVLKIADFGVAEQFQDPGNDWCTQSQGTPALQAPEVVAGEVDQFRGKPTDIWAAGVSLYRMVVGTYPFDGSVLMKLFDSIIKDDPVIPPELHLSAEFYDLLNGMLVKNPEVRFSIAQVEASAWVNGPTSPDDFVPLPATDVDEFFTEKLAEVTDHPDDVVYVDTSVAFTGTYPPNVVDRTFQTPCSARNNFDERDRLVDLTAEPFEGEKLDFDALADGHPAEINANTVPSLQPTPQPSATPSVTSSSAATAPRKKSRLKSGFLNCFRNQNASPE</sequence>
<name>A0A7E4UMU1_PANRE</name>
<dbReference type="SUPFAM" id="SSF56112">
    <property type="entry name" value="Protein kinase-like (PK-like)"/>
    <property type="match status" value="1"/>
</dbReference>
<dbReference type="Gene3D" id="1.10.510.10">
    <property type="entry name" value="Transferase(Phosphotransferase) domain 1"/>
    <property type="match status" value="1"/>
</dbReference>
<dbReference type="WBParaSite" id="Pan_g10620.t1">
    <property type="protein sequence ID" value="Pan_g10620.t1"/>
    <property type="gene ID" value="Pan_g10620"/>
</dbReference>
<dbReference type="GO" id="GO:0046872">
    <property type="term" value="F:metal ion binding"/>
    <property type="evidence" value="ECO:0007669"/>
    <property type="project" value="UniProtKB-KW"/>
</dbReference>
<feature type="region of interest" description="Disordered" evidence="16">
    <location>
        <begin position="522"/>
        <end position="569"/>
    </location>
</feature>
<evidence type="ECO:0000256" key="2">
    <source>
        <dbReference type="ARBA" id="ARBA00001946"/>
    </source>
</evidence>